<evidence type="ECO:0000256" key="1">
    <source>
        <dbReference type="ARBA" id="ARBA00004651"/>
    </source>
</evidence>
<dbReference type="InterPro" id="IPR038766">
    <property type="entry name" value="Membrane_comp_ABC_pdt"/>
</dbReference>
<protein>
    <recommendedName>
        <fullName evidence="7">ABC3 transporter permease C-terminal domain-containing protein</fullName>
    </recommendedName>
</protein>
<name>A0A1E3VR68_9HYPH</name>
<reference evidence="8 9" key="1">
    <citation type="journal article" date="2016" name="Environ. Microbiol.">
        <title>New Methyloceanibacter diversity from North Sea sediments includes methanotroph containing solely the soluble methane monooxygenase.</title>
        <authorList>
            <person name="Vekeman B."/>
            <person name="Kerckhof F.M."/>
            <person name="Cremers G."/>
            <person name="de Vos P."/>
            <person name="Vandamme P."/>
            <person name="Boon N."/>
            <person name="Op den Camp H.J."/>
            <person name="Heylen K."/>
        </authorList>
    </citation>
    <scope>NUCLEOTIDE SEQUENCE [LARGE SCALE GENOMIC DNA]</scope>
    <source>
        <strain evidence="8 9">R-67175</strain>
    </source>
</reference>
<dbReference type="PANTHER" id="PTHR30287:SF1">
    <property type="entry name" value="INNER MEMBRANE PROTEIN"/>
    <property type="match status" value="1"/>
</dbReference>
<dbReference type="AlphaFoldDB" id="A0A1E3VR68"/>
<comment type="caution">
    <text evidence="8">The sequence shown here is derived from an EMBL/GenBank/DDBJ whole genome shotgun (WGS) entry which is preliminary data.</text>
</comment>
<evidence type="ECO:0000313" key="8">
    <source>
        <dbReference type="EMBL" id="ODR96019.1"/>
    </source>
</evidence>
<dbReference type="PANTHER" id="PTHR30287">
    <property type="entry name" value="MEMBRANE COMPONENT OF PREDICTED ABC SUPERFAMILY METABOLITE UPTAKE TRANSPORTER"/>
    <property type="match status" value="1"/>
</dbReference>
<feature type="transmembrane region" description="Helical" evidence="6">
    <location>
        <begin position="199"/>
        <end position="227"/>
    </location>
</feature>
<keyword evidence="4 6" id="KW-1133">Transmembrane helix</keyword>
<evidence type="ECO:0000256" key="3">
    <source>
        <dbReference type="ARBA" id="ARBA00022692"/>
    </source>
</evidence>
<dbReference type="InterPro" id="IPR003838">
    <property type="entry name" value="ABC3_permease_C"/>
</dbReference>
<feature type="transmembrane region" description="Helical" evidence="6">
    <location>
        <begin position="111"/>
        <end position="134"/>
    </location>
</feature>
<keyword evidence="9" id="KW-1185">Reference proteome</keyword>
<dbReference type="Pfam" id="PF02687">
    <property type="entry name" value="FtsX"/>
    <property type="match status" value="1"/>
</dbReference>
<feature type="transmembrane region" description="Helical" evidence="6">
    <location>
        <begin position="166"/>
        <end position="193"/>
    </location>
</feature>
<gene>
    <name evidence="8" type="ORF">AUC69_01995</name>
</gene>
<keyword evidence="2" id="KW-1003">Cell membrane</keyword>
<evidence type="ECO:0000313" key="9">
    <source>
        <dbReference type="Proteomes" id="UP000094472"/>
    </source>
</evidence>
<keyword evidence="5 6" id="KW-0472">Membrane</keyword>
<dbReference type="Proteomes" id="UP000094472">
    <property type="component" value="Unassembled WGS sequence"/>
</dbReference>
<organism evidence="8 9">
    <name type="scientific">Methyloceanibacter superfactus</name>
    <dbReference type="NCBI Taxonomy" id="1774969"/>
    <lineage>
        <taxon>Bacteria</taxon>
        <taxon>Pseudomonadati</taxon>
        <taxon>Pseudomonadota</taxon>
        <taxon>Alphaproteobacteria</taxon>
        <taxon>Hyphomicrobiales</taxon>
        <taxon>Hyphomicrobiaceae</taxon>
        <taxon>Methyloceanibacter</taxon>
    </lineage>
</organism>
<dbReference type="EMBL" id="LPWF01000033">
    <property type="protein sequence ID" value="ODR96019.1"/>
    <property type="molecule type" value="Genomic_DNA"/>
</dbReference>
<dbReference type="OrthoDB" id="9775544at2"/>
<evidence type="ECO:0000256" key="4">
    <source>
        <dbReference type="ARBA" id="ARBA00022989"/>
    </source>
</evidence>
<evidence type="ECO:0000256" key="5">
    <source>
        <dbReference type="ARBA" id="ARBA00023136"/>
    </source>
</evidence>
<evidence type="ECO:0000259" key="7">
    <source>
        <dbReference type="Pfam" id="PF02687"/>
    </source>
</evidence>
<evidence type="ECO:0000256" key="6">
    <source>
        <dbReference type="SAM" id="Phobius"/>
    </source>
</evidence>
<proteinExistence type="predicted"/>
<sequence>MSFDGELAEGLGLKLGDEITVNILGRNVKAKIASLRKIDWESLAINFVMVFSPSTLEGAPHRLVTTLELPKGTDPATEAKIIQSLAERFPLVTAIKIGDIIDAAKALLAKLMTAITATAGVTLLIGAAVLAGAVSAGQQQRKYLTVLYKTLGATRGRIIRAELLEFGTLGLATALLALLIATITAYALCVFAFDIKLVFAPWAALQTVLLALALVLAVGAITTWRVLSVKAAPYLRAE</sequence>
<comment type="subcellular location">
    <subcellularLocation>
        <location evidence="1">Cell membrane</location>
        <topology evidence="1">Multi-pass membrane protein</topology>
    </subcellularLocation>
</comment>
<evidence type="ECO:0000256" key="2">
    <source>
        <dbReference type="ARBA" id="ARBA00022475"/>
    </source>
</evidence>
<accession>A0A1E3VR68</accession>
<feature type="domain" description="ABC3 transporter permease C-terminal" evidence="7">
    <location>
        <begin position="119"/>
        <end position="228"/>
    </location>
</feature>
<dbReference type="GO" id="GO:0005886">
    <property type="term" value="C:plasma membrane"/>
    <property type="evidence" value="ECO:0007669"/>
    <property type="project" value="UniProtKB-SubCell"/>
</dbReference>
<dbReference type="RefSeq" id="WP_083239444.1">
    <property type="nucleotide sequence ID" value="NZ_LPWF01000033.1"/>
</dbReference>
<dbReference type="STRING" id="1774969.AUC69_01995"/>
<keyword evidence="3 6" id="KW-0812">Transmembrane</keyword>